<dbReference type="Proteomes" id="UP001337655">
    <property type="component" value="Unassembled WGS sequence"/>
</dbReference>
<keyword evidence="2 4" id="KW-0064">Aspartyl protease</keyword>
<dbReference type="Gene3D" id="2.40.70.10">
    <property type="entry name" value="Acid Proteases"/>
    <property type="match status" value="2"/>
</dbReference>
<evidence type="ECO:0000313" key="8">
    <source>
        <dbReference type="Proteomes" id="UP001337655"/>
    </source>
</evidence>
<proteinExistence type="inferred from homology"/>
<gene>
    <name evidence="7" type="ORF">LTR77_008144</name>
</gene>
<evidence type="ECO:0000256" key="1">
    <source>
        <dbReference type="ARBA" id="ARBA00007447"/>
    </source>
</evidence>
<accession>A0AAV9P4Q9</accession>
<dbReference type="AlphaFoldDB" id="A0AAV9P4Q9"/>
<keyword evidence="5" id="KW-0732">Signal</keyword>
<evidence type="ECO:0000256" key="4">
    <source>
        <dbReference type="RuleBase" id="RU000454"/>
    </source>
</evidence>
<keyword evidence="4" id="KW-0645">Protease</keyword>
<feature type="active site" evidence="3">
    <location>
        <position position="78"/>
    </location>
</feature>
<dbReference type="PRINTS" id="PR00792">
    <property type="entry name" value="PEPSIN"/>
</dbReference>
<dbReference type="PROSITE" id="PS00141">
    <property type="entry name" value="ASP_PROTEASE"/>
    <property type="match status" value="1"/>
</dbReference>
<dbReference type="InterPro" id="IPR001461">
    <property type="entry name" value="Aspartic_peptidase_A1"/>
</dbReference>
<dbReference type="GeneID" id="89929478"/>
<dbReference type="InterPro" id="IPR033121">
    <property type="entry name" value="PEPTIDASE_A1"/>
</dbReference>
<comment type="similarity">
    <text evidence="1 4">Belongs to the peptidase A1 family.</text>
</comment>
<dbReference type="InterPro" id="IPR021109">
    <property type="entry name" value="Peptidase_aspartic_dom_sf"/>
</dbReference>
<reference evidence="7 8" key="1">
    <citation type="submission" date="2023-08" db="EMBL/GenBank/DDBJ databases">
        <title>Black Yeasts Isolated from many extreme environments.</title>
        <authorList>
            <person name="Coleine C."/>
            <person name="Stajich J.E."/>
            <person name="Selbmann L."/>
        </authorList>
    </citation>
    <scope>NUCLEOTIDE SEQUENCE [LARGE SCALE GENOMIC DNA]</scope>
    <source>
        <strain evidence="7 8">CCFEE 5935</strain>
    </source>
</reference>
<feature type="chain" id="PRO_5043754244" description="Peptidase A1 domain-containing protein" evidence="5">
    <location>
        <begin position="20"/>
        <end position="400"/>
    </location>
</feature>
<feature type="active site" evidence="3">
    <location>
        <position position="263"/>
    </location>
</feature>
<dbReference type="PANTHER" id="PTHR47966:SF65">
    <property type="entry name" value="ASPARTIC-TYPE ENDOPEPTIDASE"/>
    <property type="match status" value="1"/>
</dbReference>
<dbReference type="PANTHER" id="PTHR47966">
    <property type="entry name" value="BETA-SITE APP-CLEAVING ENZYME, ISOFORM A-RELATED"/>
    <property type="match status" value="1"/>
</dbReference>
<keyword evidence="8" id="KW-1185">Reference proteome</keyword>
<dbReference type="SUPFAM" id="SSF50630">
    <property type="entry name" value="Acid proteases"/>
    <property type="match status" value="1"/>
</dbReference>
<dbReference type="EMBL" id="JAVRRT010000013">
    <property type="protein sequence ID" value="KAK5166601.1"/>
    <property type="molecule type" value="Genomic_DNA"/>
</dbReference>
<feature type="signal peptide" evidence="5">
    <location>
        <begin position="1"/>
        <end position="19"/>
    </location>
</feature>
<evidence type="ECO:0000256" key="3">
    <source>
        <dbReference type="PIRSR" id="PIRSR601461-1"/>
    </source>
</evidence>
<protein>
    <recommendedName>
        <fullName evidence="6">Peptidase A1 domain-containing protein</fullName>
    </recommendedName>
</protein>
<evidence type="ECO:0000313" key="7">
    <source>
        <dbReference type="EMBL" id="KAK5166601.1"/>
    </source>
</evidence>
<organism evidence="7 8">
    <name type="scientific">Saxophila tyrrhenica</name>
    <dbReference type="NCBI Taxonomy" id="1690608"/>
    <lineage>
        <taxon>Eukaryota</taxon>
        <taxon>Fungi</taxon>
        <taxon>Dikarya</taxon>
        <taxon>Ascomycota</taxon>
        <taxon>Pezizomycotina</taxon>
        <taxon>Dothideomycetes</taxon>
        <taxon>Dothideomycetidae</taxon>
        <taxon>Mycosphaerellales</taxon>
        <taxon>Extremaceae</taxon>
        <taxon>Saxophila</taxon>
    </lineage>
</organism>
<dbReference type="InterPro" id="IPR001969">
    <property type="entry name" value="Aspartic_peptidase_AS"/>
</dbReference>
<evidence type="ECO:0000256" key="5">
    <source>
        <dbReference type="SAM" id="SignalP"/>
    </source>
</evidence>
<sequence length="400" mass="41446">MLNLLGFLAFLALQLCASAAQRVVVADIWKPAPTPTSSNSTLQRRELSVPLTQASDRTLYRIDITAGTPPQQQSLQLDTGSRRVWLPAIGSSICSSSLVDCADLGSFDSSESSTFTSSGQTDTIAYSDGSGVTGQVFTDTFRIGGQAVSNQVSLLGKQGTDVHEGVLGIGFPASAPTINHNLAAQGTISSNRYSIHLNSLSSTTGGTIIFGGIDLSKFVAPLLRVPVLGSDLPTVALTRVSTLKGRVPTVQTGAGYSEPAILDTGTTLTILPTALVDDIIAVMGAQYYPDATNGVTIIPCSASSRSLSINFHFGSSSAGPTINVPISQLILGGLGTLDGVDMCQFGLYASDESNGAFPTTLGETFLRSAYVLFDLDGGKIGFAQAVVDGVVGIARNVVEV</sequence>
<evidence type="ECO:0000259" key="6">
    <source>
        <dbReference type="PROSITE" id="PS51767"/>
    </source>
</evidence>
<evidence type="ECO:0000256" key="2">
    <source>
        <dbReference type="ARBA" id="ARBA00022750"/>
    </source>
</evidence>
<dbReference type="Pfam" id="PF00026">
    <property type="entry name" value="Asp"/>
    <property type="match status" value="1"/>
</dbReference>
<feature type="domain" description="Peptidase A1" evidence="6">
    <location>
        <begin position="60"/>
        <end position="383"/>
    </location>
</feature>
<dbReference type="PROSITE" id="PS51767">
    <property type="entry name" value="PEPTIDASE_A1"/>
    <property type="match status" value="1"/>
</dbReference>
<dbReference type="GO" id="GO:0006508">
    <property type="term" value="P:proteolysis"/>
    <property type="evidence" value="ECO:0007669"/>
    <property type="project" value="UniProtKB-KW"/>
</dbReference>
<name>A0AAV9P4Q9_9PEZI</name>
<keyword evidence="4" id="KW-0378">Hydrolase</keyword>
<dbReference type="RefSeq" id="XP_064656483.1">
    <property type="nucleotide sequence ID" value="XM_064805378.1"/>
</dbReference>
<comment type="caution">
    <text evidence="7">The sequence shown here is derived from an EMBL/GenBank/DDBJ whole genome shotgun (WGS) entry which is preliminary data.</text>
</comment>
<dbReference type="GO" id="GO:0004190">
    <property type="term" value="F:aspartic-type endopeptidase activity"/>
    <property type="evidence" value="ECO:0007669"/>
    <property type="project" value="UniProtKB-KW"/>
</dbReference>